<dbReference type="Proteomes" id="UP000504606">
    <property type="component" value="Unplaced"/>
</dbReference>
<organism evidence="1 2">
    <name type="scientific">Frankliniella occidentalis</name>
    <name type="common">Western flower thrips</name>
    <name type="synonym">Euthrips occidentalis</name>
    <dbReference type="NCBI Taxonomy" id="133901"/>
    <lineage>
        <taxon>Eukaryota</taxon>
        <taxon>Metazoa</taxon>
        <taxon>Ecdysozoa</taxon>
        <taxon>Arthropoda</taxon>
        <taxon>Hexapoda</taxon>
        <taxon>Insecta</taxon>
        <taxon>Pterygota</taxon>
        <taxon>Neoptera</taxon>
        <taxon>Paraneoptera</taxon>
        <taxon>Thysanoptera</taxon>
        <taxon>Terebrantia</taxon>
        <taxon>Thripoidea</taxon>
        <taxon>Thripidae</taxon>
        <taxon>Frankliniella</taxon>
    </lineage>
</organism>
<gene>
    <name evidence="2" type="primary">LOC113213743</name>
</gene>
<dbReference type="RefSeq" id="XP_026288684.1">
    <property type="nucleotide sequence ID" value="XM_026432899.2"/>
</dbReference>
<sequence>MDHSILQPALLFNSAPLGVSRGAPRHAPPRRRCIGPWPEGAERLTYRTLHRGGCCCGVAFSFPYHSNNVKVTRGRWWEPSTQPITAKIAAWYAKFAAPSSGTRRRSLPKNSSRLL</sequence>
<reference evidence="2" key="1">
    <citation type="submission" date="2025-08" db="UniProtKB">
        <authorList>
            <consortium name="RefSeq"/>
        </authorList>
    </citation>
    <scope>IDENTIFICATION</scope>
    <source>
        <tissue evidence="2">Whole organism</tissue>
    </source>
</reference>
<name>A0A6J1T520_FRAOC</name>
<evidence type="ECO:0000313" key="2">
    <source>
        <dbReference type="RefSeq" id="XP_026288684.1"/>
    </source>
</evidence>
<dbReference type="AlphaFoldDB" id="A0A6J1T520"/>
<protein>
    <submittedName>
        <fullName evidence="2">Uncharacterized protein LOC113213743</fullName>
    </submittedName>
</protein>
<dbReference type="KEGG" id="foc:113213743"/>
<accession>A0A6J1T520</accession>
<keyword evidence="1" id="KW-1185">Reference proteome</keyword>
<dbReference type="GeneID" id="113213743"/>
<evidence type="ECO:0000313" key="1">
    <source>
        <dbReference type="Proteomes" id="UP000504606"/>
    </source>
</evidence>
<proteinExistence type="predicted"/>